<dbReference type="GO" id="GO:0003735">
    <property type="term" value="F:structural constituent of ribosome"/>
    <property type="evidence" value="ECO:0007669"/>
    <property type="project" value="InterPro"/>
</dbReference>
<feature type="non-terminal residue" evidence="5">
    <location>
        <position position="1"/>
    </location>
</feature>
<sequence length="93" mass="10682">TLQTFCKKCGDHQPDKVYKNGQDSLYVQGEQHCDRKQSGCQRQPERIFRQKAETIKENCVEPNCRSKRMLAINICKHAELGGDGKRKGQAIQF</sequence>
<proteinExistence type="evidence at transcript level"/>
<dbReference type="Gene3D" id="3.10.450.80">
    <property type="match status" value="1"/>
</dbReference>
<keyword evidence="4" id="KW-0687">Ribonucleoprotein</keyword>
<dbReference type="GO" id="GO:0006412">
    <property type="term" value="P:translation"/>
    <property type="evidence" value="ECO:0007669"/>
    <property type="project" value="InterPro"/>
</dbReference>
<dbReference type="GO" id="GO:0005840">
    <property type="term" value="C:ribosome"/>
    <property type="evidence" value="ECO:0007669"/>
    <property type="project" value="UniProtKB-KW"/>
</dbReference>
<dbReference type="Pfam" id="PF00935">
    <property type="entry name" value="Ribosomal_L44"/>
    <property type="match status" value="1"/>
</dbReference>
<keyword evidence="3 5" id="KW-0689">Ribosomal protein</keyword>
<dbReference type="AlphaFoldDB" id="K9IR87"/>
<dbReference type="GO" id="GO:1990904">
    <property type="term" value="C:ribonucleoprotein complex"/>
    <property type="evidence" value="ECO:0007669"/>
    <property type="project" value="UniProtKB-KW"/>
</dbReference>
<dbReference type="InterPro" id="IPR000552">
    <property type="entry name" value="Ribosomal_eL44"/>
</dbReference>
<dbReference type="PANTHER" id="PTHR10369">
    <property type="entry name" value="60S RIBOSOMAL PROTEIN L36A/L44"/>
    <property type="match status" value="1"/>
</dbReference>
<evidence type="ECO:0000256" key="1">
    <source>
        <dbReference type="ARBA" id="ARBA00009364"/>
    </source>
</evidence>
<dbReference type="InterPro" id="IPR053708">
    <property type="entry name" value="Ribosomal_LSU_eL42"/>
</dbReference>
<protein>
    <submittedName>
        <fullName evidence="5">Putative 60s ribosomal protein</fullName>
    </submittedName>
</protein>
<evidence type="ECO:0000256" key="2">
    <source>
        <dbReference type="ARBA" id="ARBA00011133"/>
    </source>
</evidence>
<evidence type="ECO:0000256" key="3">
    <source>
        <dbReference type="ARBA" id="ARBA00022980"/>
    </source>
</evidence>
<dbReference type="InterPro" id="IPR011332">
    <property type="entry name" value="Ribosomal_zn-bd"/>
</dbReference>
<accession>K9IR87</accession>
<dbReference type="SUPFAM" id="SSF57829">
    <property type="entry name" value="Zn-binding ribosomal proteins"/>
    <property type="match status" value="1"/>
</dbReference>
<evidence type="ECO:0000313" key="5">
    <source>
        <dbReference type="EMBL" id="JAA50407.1"/>
    </source>
</evidence>
<comment type="similarity">
    <text evidence="1">Belongs to the eukaryotic ribosomal protein eL42 family.</text>
</comment>
<comment type="subunit">
    <text evidence="2">Component of the large ribosomal subunit.</text>
</comment>
<evidence type="ECO:0000256" key="4">
    <source>
        <dbReference type="ARBA" id="ARBA00023274"/>
    </source>
</evidence>
<dbReference type="EMBL" id="GABZ01003118">
    <property type="protein sequence ID" value="JAA50407.1"/>
    <property type="molecule type" value="mRNA"/>
</dbReference>
<reference evidence="5" key="1">
    <citation type="submission" date="2012-11" db="EMBL/GenBank/DDBJ databases">
        <title>The Vampirome: Transcriptome and Proteome Analysis of the Submandibular and Accessory Glands of the Vampire Bat and Vector of Human Rabies, Desmodus rotundus.</title>
        <authorList>
            <person name="Francischetti I.M.B."/>
            <person name="Assumpcao T.C.F."/>
            <person name="Ma D."/>
            <person name="Vicente E.C."/>
            <person name="Ribeiro J.M.C."/>
        </authorList>
    </citation>
    <scope>NUCLEOTIDE SEQUENCE</scope>
    <source>
        <tissue evidence="5">Salivary gland</tissue>
    </source>
</reference>
<organism evidence="5">
    <name type="scientific">Desmodus rotundus</name>
    <name type="common">Vampire bat</name>
    <dbReference type="NCBI Taxonomy" id="9430"/>
    <lineage>
        <taxon>Eukaryota</taxon>
        <taxon>Metazoa</taxon>
        <taxon>Chordata</taxon>
        <taxon>Craniata</taxon>
        <taxon>Vertebrata</taxon>
        <taxon>Euteleostomi</taxon>
        <taxon>Mammalia</taxon>
        <taxon>Eutheria</taxon>
        <taxon>Laurasiatheria</taxon>
        <taxon>Chiroptera</taxon>
        <taxon>Yangochiroptera</taxon>
        <taxon>Phyllostomidae</taxon>
        <taxon>Desmodontinae</taxon>
        <taxon>Desmodus</taxon>
    </lineage>
</organism>
<name>K9IR87_DESRO</name>
<dbReference type="FunFam" id="3.10.450.80:FF:000001">
    <property type="entry name" value="60S ribosomal protein L44"/>
    <property type="match status" value="1"/>
</dbReference>